<gene>
    <name evidence="1" type="ORF">HJKONFEM_00007</name>
</gene>
<sequence length="239" mass="28229">MAVSINRPSMGIFLTIREEKELEKILGPDSIKFVKWIDWIYKTTMEPLYSISVEEIDAIFDKNAQVYAYLSGILTAYILSREEDEKFKNAYDEWLKRAYERDKERIREKCFSLGVNEEDLLYSFSICLEASTFLSELDEEANRLLMEKGFDEFNRMSSYLLSLHYAVEASFALILDSEETDIEVIKWVLRRCMDYTEIVESYLRTLEIIVDSESYNSLKEAERSAREERLLTYKEIFDA</sequence>
<protein>
    <submittedName>
        <fullName evidence="1">Uncharacterized protein</fullName>
    </submittedName>
</protein>
<reference evidence="1" key="1">
    <citation type="submission" date="2020-06" db="EMBL/GenBank/DDBJ databases">
        <title>Unique genomic features of the anaerobic methanotrophic archaea.</title>
        <authorList>
            <person name="Chadwick G.L."/>
            <person name="Skennerton C.T."/>
            <person name="Laso-Perez R."/>
            <person name="Leu A.O."/>
            <person name="Speth D.R."/>
            <person name="Yu H."/>
            <person name="Morgan-Lang C."/>
            <person name="Hatzenpichler R."/>
            <person name="Goudeau D."/>
            <person name="Malmstrom R."/>
            <person name="Brazelton W.J."/>
            <person name="Woyke T."/>
            <person name="Hallam S.J."/>
            <person name="Tyson G.W."/>
            <person name="Wegener G."/>
            <person name="Boetius A."/>
            <person name="Orphan V."/>
        </authorList>
    </citation>
    <scope>NUCLEOTIDE SEQUENCE</scope>
</reference>
<organism evidence="1">
    <name type="scientific">Candidatus Methanophaga sp. ANME-1 ERB7</name>
    <dbReference type="NCBI Taxonomy" id="2759913"/>
    <lineage>
        <taxon>Archaea</taxon>
        <taxon>Methanobacteriati</taxon>
        <taxon>Methanobacteriota</taxon>
        <taxon>Stenosarchaea group</taxon>
        <taxon>Methanomicrobia</taxon>
        <taxon>Candidatus Methanophagales</taxon>
        <taxon>Candidatus Methanophagaceae</taxon>
        <taxon>Candidatus Methanophaga</taxon>
    </lineage>
</organism>
<proteinExistence type="predicted"/>
<evidence type="ECO:0000313" key="1">
    <source>
        <dbReference type="EMBL" id="QNO57157.1"/>
    </source>
</evidence>
<name>A0A7G9ZA73_9EURY</name>
<dbReference type="AlphaFoldDB" id="A0A7G9ZA73"/>
<dbReference type="EMBL" id="MT631681">
    <property type="protein sequence ID" value="QNO57157.1"/>
    <property type="molecule type" value="Genomic_DNA"/>
</dbReference>
<accession>A0A7G9ZA73</accession>